<reference evidence="1" key="1">
    <citation type="submission" date="2020-02" db="EMBL/GenBank/DDBJ databases">
        <authorList>
            <person name="Palmer J.M."/>
        </authorList>
    </citation>
    <scope>NUCLEOTIDE SEQUENCE</scope>
    <source>
        <strain evidence="1">EPUS1.4</strain>
        <tissue evidence="1">Thallus</tissue>
    </source>
</reference>
<name>A0A8H7AJL4_9EURO</name>
<dbReference type="EMBL" id="JAACFV010000057">
    <property type="protein sequence ID" value="KAF7508221.1"/>
    <property type="molecule type" value="Genomic_DNA"/>
</dbReference>
<keyword evidence="2" id="KW-1185">Reference proteome</keyword>
<dbReference type="Proteomes" id="UP000606974">
    <property type="component" value="Unassembled WGS sequence"/>
</dbReference>
<accession>A0A8H7AJL4</accession>
<dbReference type="AlphaFoldDB" id="A0A8H7AJL4"/>
<sequence length="63" mass="7247">MASDQDMGITNQMGIVGKYVEAFWALGQENEGYRPMTELSTAYCWYPRGLGLRRELDDLYYAT</sequence>
<evidence type="ECO:0000313" key="1">
    <source>
        <dbReference type="EMBL" id="KAF7508221.1"/>
    </source>
</evidence>
<organism evidence="1 2">
    <name type="scientific">Endocarpon pusillum</name>
    <dbReference type="NCBI Taxonomy" id="364733"/>
    <lineage>
        <taxon>Eukaryota</taxon>
        <taxon>Fungi</taxon>
        <taxon>Dikarya</taxon>
        <taxon>Ascomycota</taxon>
        <taxon>Pezizomycotina</taxon>
        <taxon>Eurotiomycetes</taxon>
        <taxon>Chaetothyriomycetidae</taxon>
        <taxon>Verrucariales</taxon>
        <taxon>Verrucariaceae</taxon>
        <taxon>Endocarpon</taxon>
    </lineage>
</organism>
<proteinExistence type="predicted"/>
<comment type="caution">
    <text evidence="1">The sequence shown here is derived from an EMBL/GenBank/DDBJ whole genome shotgun (WGS) entry which is preliminary data.</text>
</comment>
<evidence type="ECO:0000313" key="2">
    <source>
        <dbReference type="Proteomes" id="UP000606974"/>
    </source>
</evidence>
<protein>
    <submittedName>
        <fullName evidence="1">Uncharacterized protein</fullName>
    </submittedName>
</protein>
<gene>
    <name evidence="1" type="ORF">GJ744_009518</name>
</gene>